<sequence>MKTFARTMLAIVGGYVGTSAIIAALAGIAVAAGGMERSEAATLTSMLGFVIYLAVIIWSFADPALLRVALGLGAVSGLSYAVVLLLARAPV</sequence>
<keyword evidence="1" id="KW-0472">Membrane</keyword>
<dbReference type="EMBL" id="LFJC01000003">
    <property type="protein sequence ID" value="PIT02801.1"/>
    <property type="molecule type" value="Genomic_DNA"/>
</dbReference>
<gene>
    <name evidence="2" type="ORF">TSA1_20130</name>
</gene>
<evidence type="ECO:0000256" key="1">
    <source>
        <dbReference type="SAM" id="Phobius"/>
    </source>
</evidence>
<evidence type="ECO:0008006" key="4">
    <source>
        <dbReference type="Google" id="ProtNLM"/>
    </source>
</evidence>
<keyword evidence="3" id="KW-1185">Reference proteome</keyword>
<dbReference type="RefSeq" id="WP_100177971.1">
    <property type="nucleotide sequence ID" value="NZ_LFJC01000003.1"/>
</dbReference>
<feature type="transmembrane region" description="Helical" evidence="1">
    <location>
        <begin position="12"/>
        <end position="33"/>
    </location>
</feature>
<evidence type="ECO:0000313" key="3">
    <source>
        <dbReference type="Proteomes" id="UP000228930"/>
    </source>
</evidence>
<keyword evidence="1" id="KW-0812">Transmembrane</keyword>
<name>A0A2M6UE44_9BRAD</name>
<feature type="transmembrane region" description="Helical" evidence="1">
    <location>
        <begin position="66"/>
        <end position="87"/>
    </location>
</feature>
<reference evidence="2 3" key="1">
    <citation type="submission" date="2015-06" db="EMBL/GenBank/DDBJ databases">
        <title>Comparative genome analysis of nirS-carrying Bradyrhizobium sp. strains.</title>
        <authorList>
            <person name="Ishii S."/>
            <person name="Jang J."/>
            <person name="Nishizawa T."/>
            <person name="Senoo K."/>
        </authorList>
    </citation>
    <scope>NUCLEOTIDE SEQUENCE [LARGE SCALE GENOMIC DNA]</scope>
    <source>
        <strain evidence="2 3">TSA1</strain>
    </source>
</reference>
<feature type="transmembrane region" description="Helical" evidence="1">
    <location>
        <begin position="40"/>
        <end position="60"/>
    </location>
</feature>
<proteinExistence type="predicted"/>
<accession>A0A2M6UE44</accession>
<comment type="caution">
    <text evidence="2">The sequence shown here is derived from an EMBL/GenBank/DDBJ whole genome shotgun (WGS) entry which is preliminary data.</text>
</comment>
<dbReference type="Proteomes" id="UP000228930">
    <property type="component" value="Unassembled WGS sequence"/>
</dbReference>
<evidence type="ECO:0000313" key="2">
    <source>
        <dbReference type="EMBL" id="PIT02801.1"/>
    </source>
</evidence>
<keyword evidence="1" id="KW-1133">Transmembrane helix</keyword>
<organism evidence="2 3">
    <name type="scientific">Bradyrhizobium nitroreducens</name>
    <dbReference type="NCBI Taxonomy" id="709803"/>
    <lineage>
        <taxon>Bacteria</taxon>
        <taxon>Pseudomonadati</taxon>
        <taxon>Pseudomonadota</taxon>
        <taxon>Alphaproteobacteria</taxon>
        <taxon>Hyphomicrobiales</taxon>
        <taxon>Nitrobacteraceae</taxon>
        <taxon>Bradyrhizobium</taxon>
    </lineage>
</organism>
<dbReference type="AlphaFoldDB" id="A0A2M6UE44"/>
<protein>
    <recommendedName>
        <fullName evidence="4">Iron transporter</fullName>
    </recommendedName>
</protein>